<dbReference type="OrthoDB" id="581532at2"/>
<dbReference type="Pfam" id="PF03473">
    <property type="entry name" value="MOSC"/>
    <property type="match status" value="1"/>
</dbReference>
<gene>
    <name evidence="2" type="ORF">NH26_01290</name>
</gene>
<dbReference type="SUPFAM" id="SSF141673">
    <property type="entry name" value="MOSC N-terminal domain-like"/>
    <property type="match status" value="1"/>
</dbReference>
<reference evidence="2 3" key="1">
    <citation type="journal article" date="2012" name="Int. J. Syst. Evol. Microbiol.">
        <title>Flammeovirga pacifica sp. nov., isolated from deep-sea sediment.</title>
        <authorList>
            <person name="Xu H."/>
            <person name="Fu Y."/>
            <person name="Yang N."/>
            <person name="Ding Z."/>
            <person name="Lai Q."/>
            <person name="Zeng R."/>
        </authorList>
    </citation>
    <scope>NUCLEOTIDE SEQUENCE [LARGE SCALE GENOMIC DNA]</scope>
    <source>
        <strain evidence="3">DSM 24597 / LMG 26175 / WPAGA1</strain>
    </source>
</reference>
<dbReference type="PROSITE" id="PS51340">
    <property type="entry name" value="MOSC"/>
    <property type="match status" value="1"/>
</dbReference>
<evidence type="ECO:0000313" key="2">
    <source>
        <dbReference type="EMBL" id="OHX65078.1"/>
    </source>
</evidence>
<organism evidence="2 3">
    <name type="scientific">Flammeovirga pacifica</name>
    <dbReference type="NCBI Taxonomy" id="915059"/>
    <lineage>
        <taxon>Bacteria</taxon>
        <taxon>Pseudomonadati</taxon>
        <taxon>Bacteroidota</taxon>
        <taxon>Cytophagia</taxon>
        <taxon>Cytophagales</taxon>
        <taxon>Flammeovirgaceae</taxon>
        <taxon>Flammeovirga</taxon>
    </lineage>
</organism>
<evidence type="ECO:0000259" key="1">
    <source>
        <dbReference type="PROSITE" id="PS51340"/>
    </source>
</evidence>
<dbReference type="RefSeq" id="WP_052432176.1">
    <property type="nucleotide sequence ID" value="NZ_JRYR02000001.1"/>
</dbReference>
<dbReference type="Pfam" id="PF03476">
    <property type="entry name" value="MOSC_N"/>
    <property type="match status" value="1"/>
</dbReference>
<accession>A0A1S1YVL8</accession>
<evidence type="ECO:0000313" key="3">
    <source>
        <dbReference type="Proteomes" id="UP000179797"/>
    </source>
</evidence>
<dbReference type="STRING" id="915059.NH26_01290"/>
<comment type="caution">
    <text evidence="2">The sequence shown here is derived from an EMBL/GenBank/DDBJ whole genome shotgun (WGS) entry which is preliminary data.</text>
</comment>
<name>A0A1S1YVL8_FLAPC</name>
<protein>
    <recommendedName>
        <fullName evidence="1">MOSC domain-containing protein</fullName>
    </recommendedName>
</protein>
<proteinExistence type="predicted"/>
<dbReference type="InterPro" id="IPR005302">
    <property type="entry name" value="MoCF_Sase_C"/>
</dbReference>
<dbReference type="EMBL" id="JRYR02000001">
    <property type="protein sequence ID" value="OHX65078.1"/>
    <property type="molecule type" value="Genomic_DNA"/>
</dbReference>
<dbReference type="AlphaFoldDB" id="A0A1S1YVL8"/>
<dbReference type="GO" id="GO:0030151">
    <property type="term" value="F:molybdenum ion binding"/>
    <property type="evidence" value="ECO:0007669"/>
    <property type="project" value="InterPro"/>
</dbReference>
<dbReference type="GO" id="GO:0003824">
    <property type="term" value="F:catalytic activity"/>
    <property type="evidence" value="ECO:0007669"/>
    <property type="project" value="InterPro"/>
</dbReference>
<keyword evidence="3" id="KW-1185">Reference proteome</keyword>
<feature type="domain" description="MOSC" evidence="1">
    <location>
        <begin position="85"/>
        <end position="257"/>
    </location>
</feature>
<dbReference type="GO" id="GO:0030170">
    <property type="term" value="F:pyridoxal phosphate binding"/>
    <property type="evidence" value="ECO:0007669"/>
    <property type="project" value="InterPro"/>
</dbReference>
<dbReference type="Proteomes" id="UP000179797">
    <property type="component" value="Unassembled WGS sequence"/>
</dbReference>
<dbReference type="InterPro" id="IPR005303">
    <property type="entry name" value="MOCOS_middle"/>
</dbReference>
<sequence>MKLEKINIYPIKSLDPITVNEVQITEGKTLVNDRRWGIFRTSDGRTVNGKKYPKVHQLRAKFDLDQLSVELRDQAKTDFFSLEDRKLLEEYLSDYFEENVEVRENDATGFPDHTSGNVGASLISTNTIDWVAKLYHLSSDEVVRRMRMNLIIEADEVFEEDQWIGVDKSNPHQIKIGDVVLNAYKPCERCPVPTRDSFTSEVNKGFQKTFVKERLALQKDLLDHPLYAHAYMCGIVLNVPQISMGKVLKKNDAIIRL</sequence>